<comment type="caution">
    <text evidence="2">The sequence shown here is derived from an EMBL/GenBank/DDBJ whole genome shotgun (WGS) entry which is preliminary data.</text>
</comment>
<gene>
    <name evidence="2" type="ORF">SPARVUS_LOCUS2899246</name>
</gene>
<evidence type="ECO:0000313" key="3">
    <source>
        <dbReference type="Proteomes" id="UP001162483"/>
    </source>
</evidence>
<organism evidence="2 3">
    <name type="scientific">Staurois parvus</name>
    <dbReference type="NCBI Taxonomy" id="386267"/>
    <lineage>
        <taxon>Eukaryota</taxon>
        <taxon>Metazoa</taxon>
        <taxon>Chordata</taxon>
        <taxon>Craniata</taxon>
        <taxon>Vertebrata</taxon>
        <taxon>Euteleostomi</taxon>
        <taxon>Amphibia</taxon>
        <taxon>Batrachia</taxon>
        <taxon>Anura</taxon>
        <taxon>Neobatrachia</taxon>
        <taxon>Ranoidea</taxon>
        <taxon>Ranidae</taxon>
        <taxon>Staurois</taxon>
    </lineage>
</organism>
<sequence>MKMFDHSSRSTFVRSGTDVGRETHSMMPSTHCCANLKATTVVPSCFHFVINPLTADRGIFSSKEISQMDLLHRWQPITVPCLNSMSSSEQSILSQMIVEAICMPRCLILYTRGHRGDWNT</sequence>
<name>A0ABN9BH87_9NEOB</name>
<keyword evidence="3" id="KW-1185">Reference proteome</keyword>
<reference evidence="2" key="1">
    <citation type="submission" date="2023-05" db="EMBL/GenBank/DDBJ databases">
        <authorList>
            <person name="Stuckert A."/>
        </authorList>
    </citation>
    <scope>NUCLEOTIDE SEQUENCE</scope>
</reference>
<feature type="region of interest" description="Disordered" evidence="1">
    <location>
        <begin position="1"/>
        <end position="24"/>
    </location>
</feature>
<dbReference type="Proteomes" id="UP001162483">
    <property type="component" value="Unassembled WGS sequence"/>
</dbReference>
<protein>
    <submittedName>
        <fullName evidence="2">Uncharacterized protein</fullName>
    </submittedName>
</protein>
<evidence type="ECO:0000256" key="1">
    <source>
        <dbReference type="SAM" id="MobiDB-lite"/>
    </source>
</evidence>
<proteinExistence type="predicted"/>
<accession>A0ABN9BH87</accession>
<evidence type="ECO:0000313" key="2">
    <source>
        <dbReference type="EMBL" id="CAI9546949.1"/>
    </source>
</evidence>
<dbReference type="EMBL" id="CATNWA010004042">
    <property type="protein sequence ID" value="CAI9546949.1"/>
    <property type="molecule type" value="Genomic_DNA"/>
</dbReference>